<protein>
    <submittedName>
        <fullName evidence="2">Uncharacterized protein</fullName>
    </submittedName>
</protein>
<sequence length="146" mass="16601">MALATLLQRRLDAQDTAQLAMRARLGAHRDAVHAGQLDQPHRQFVDDAQRALHGIDRLQGMDVGKARHPRNAFVEARIVLHRARAEREQPQVDRVILPAEPRIMADRFRLGEARQADRLLARQVAQPRSRDVAVRKVDAASARDYR</sequence>
<evidence type="ECO:0000256" key="1">
    <source>
        <dbReference type="SAM" id="MobiDB-lite"/>
    </source>
</evidence>
<proteinExistence type="predicted"/>
<accession>A0A2A2M5F0</accession>
<dbReference type="AlphaFoldDB" id="A0A2A2M5F0"/>
<reference evidence="2 3" key="1">
    <citation type="journal article" date="2017" name="Curr. Biol.">
        <title>Genome architecture and evolution of a unichromosomal asexual nematode.</title>
        <authorList>
            <person name="Fradin H."/>
            <person name="Zegar C."/>
            <person name="Gutwein M."/>
            <person name="Lucas J."/>
            <person name="Kovtun M."/>
            <person name="Corcoran D."/>
            <person name="Baugh L.R."/>
            <person name="Kiontke K."/>
            <person name="Gunsalus K."/>
            <person name="Fitch D.H."/>
            <person name="Piano F."/>
        </authorList>
    </citation>
    <scope>NUCLEOTIDE SEQUENCE [LARGE SCALE GENOMIC DNA]</scope>
    <source>
        <strain evidence="2">PF1309</strain>
    </source>
</reference>
<organism evidence="2 3">
    <name type="scientific">Diploscapter pachys</name>
    <dbReference type="NCBI Taxonomy" id="2018661"/>
    <lineage>
        <taxon>Eukaryota</taxon>
        <taxon>Metazoa</taxon>
        <taxon>Ecdysozoa</taxon>
        <taxon>Nematoda</taxon>
        <taxon>Chromadorea</taxon>
        <taxon>Rhabditida</taxon>
        <taxon>Rhabditina</taxon>
        <taxon>Rhabditomorpha</taxon>
        <taxon>Rhabditoidea</taxon>
        <taxon>Rhabditidae</taxon>
        <taxon>Diploscapter</taxon>
    </lineage>
</organism>
<comment type="caution">
    <text evidence="2">The sequence shown here is derived from an EMBL/GenBank/DDBJ whole genome shotgun (WGS) entry which is preliminary data.</text>
</comment>
<keyword evidence="3" id="KW-1185">Reference proteome</keyword>
<evidence type="ECO:0000313" key="2">
    <source>
        <dbReference type="EMBL" id="PAV93535.1"/>
    </source>
</evidence>
<dbReference type="EMBL" id="LIAE01005105">
    <property type="protein sequence ID" value="PAV93535.1"/>
    <property type="molecule type" value="Genomic_DNA"/>
</dbReference>
<gene>
    <name evidence="2" type="ORF">WR25_26800</name>
</gene>
<feature type="compositionally biased region" description="Basic and acidic residues" evidence="1">
    <location>
        <begin position="128"/>
        <end position="146"/>
    </location>
</feature>
<evidence type="ECO:0000313" key="3">
    <source>
        <dbReference type="Proteomes" id="UP000218231"/>
    </source>
</evidence>
<name>A0A2A2M5F0_9BILA</name>
<dbReference type="Proteomes" id="UP000218231">
    <property type="component" value="Unassembled WGS sequence"/>
</dbReference>
<feature type="region of interest" description="Disordered" evidence="1">
    <location>
        <begin position="124"/>
        <end position="146"/>
    </location>
</feature>